<dbReference type="OrthoDB" id="10199431at2759"/>
<sequence>MVSTMQKRLCLVWFIMLLIERRSSAYSIEPNQFGGKSYYQDALDFEDSQHKMGNGDSFVVINDNRMVNFNYKNDVSEVYLDETPIGDSERPLFQNEDVDPIIQGSTFEQPAVYEREDVDGEDVENLRETGNVYLMPNNGRVPSGIEYDVDGLDYVAHDPIDLDAVAHSRHSEDVGEDPIGHNNYEDGWNSLEPGMQNANNY</sequence>
<accession>A0A2G8JGG2</accession>
<keyword evidence="4" id="KW-1185">Reference proteome</keyword>
<evidence type="ECO:0000256" key="2">
    <source>
        <dbReference type="SAM" id="SignalP"/>
    </source>
</evidence>
<evidence type="ECO:0000313" key="4">
    <source>
        <dbReference type="Proteomes" id="UP000230750"/>
    </source>
</evidence>
<protein>
    <submittedName>
        <fullName evidence="3">Uncharacterized protein</fullName>
    </submittedName>
</protein>
<feature type="chain" id="PRO_5013930069" evidence="2">
    <location>
        <begin position="26"/>
        <end position="201"/>
    </location>
</feature>
<dbReference type="EMBL" id="MRZV01002063">
    <property type="protein sequence ID" value="PIK34841.1"/>
    <property type="molecule type" value="Genomic_DNA"/>
</dbReference>
<reference evidence="3 4" key="1">
    <citation type="journal article" date="2017" name="PLoS Biol.">
        <title>The sea cucumber genome provides insights into morphological evolution and visceral regeneration.</title>
        <authorList>
            <person name="Zhang X."/>
            <person name="Sun L."/>
            <person name="Yuan J."/>
            <person name="Sun Y."/>
            <person name="Gao Y."/>
            <person name="Zhang L."/>
            <person name="Li S."/>
            <person name="Dai H."/>
            <person name="Hamel J.F."/>
            <person name="Liu C."/>
            <person name="Yu Y."/>
            <person name="Liu S."/>
            <person name="Lin W."/>
            <person name="Guo K."/>
            <person name="Jin S."/>
            <person name="Xu P."/>
            <person name="Storey K.B."/>
            <person name="Huan P."/>
            <person name="Zhang T."/>
            <person name="Zhou Y."/>
            <person name="Zhang J."/>
            <person name="Lin C."/>
            <person name="Li X."/>
            <person name="Xing L."/>
            <person name="Huo D."/>
            <person name="Sun M."/>
            <person name="Wang L."/>
            <person name="Mercier A."/>
            <person name="Li F."/>
            <person name="Yang H."/>
            <person name="Xiang J."/>
        </authorList>
    </citation>
    <scope>NUCLEOTIDE SEQUENCE [LARGE SCALE GENOMIC DNA]</scope>
    <source>
        <strain evidence="3">Shaxun</strain>
        <tissue evidence="3">Muscle</tissue>
    </source>
</reference>
<name>A0A2G8JGG2_STIJA</name>
<proteinExistence type="predicted"/>
<evidence type="ECO:0000256" key="1">
    <source>
        <dbReference type="SAM" id="MobiDB-lite"/>
    </source>
</evidence>
<dbReference type="AlphaFoldDB" id="A0A2G8JGG2"/>
<comment type="caution">
    <text evidence="3">The sequence shown here is derived from an EMBL/GenBank/DDBJ whole genome shotgun (WGS) entry which is preliminary data.</text>
</comment>
<organism evidence="3 4">
    <name type="scientific">Stichopus japonicus</name>
    <name type="common">Sea cucumber</name>
    <dbReference type="NCBI Taxonomy" id="307972"/>
    <lineage>
        <taxon>Eukaryota</taxon>
        <taxon>Metazoa</taxon>
        <taxon>Echinodermata</taxon>
        <taxon>Eleutherozoa</taxon>
        <taxon>Echinozoa</taxon>
        <taxon>Holothuroidea</taxon>
        <taxon>Aspidochirotacea</taxon>
        <taxon>Aspidochirotida</taxon>
        <taxon>Stichopodidae</taxon>
        <taxon>Apostichopus</taxon>
    </lineage>
</organism>
<keyword evidence="2" id="KW-0732">Signal</keyword>
<dbReference type="Proteomes" id="UP000230750">
    <property type="component" value="Unassembled WGS sequence"/>
</dbReference>
<feature type="region of interest" description="Disordered" evidence="1">
    <location>
        <begin position="172"/>
        <end position="201"/>
    </location>
</feature>
<feature type="signal peptide" evidence="2">
    <location>
        <begin position="1"/>
        <end position="25"/>
    </location>
</feature>
<evidence type="ECO:0000313" key="3">
    <source>
        <dbReference type="EMBL" id="PIK34841.1"/>
    </source>
</evidence>
<gene>
    <name evidence="3" type="ORF">BSL78_28331</name>
</gene>